<organism evidence="1">
    <name type="scientific">Tanacetum cinerariifolium</name>
    <name type="common">Dalmatian daisy</name>
    <name type="synonym">Chrysanthemum cinerariifolium</name>
    <dbReference type="NCBI Taxonomy" id="118510"/>
    <lineage>
        <taxon>Eukaryota</taxon>
        <taxon>Viridiplantae</taxon>
        <taxon>Streptophyta</taxon>
        <taxon>Embryophyta</taxon>
        <taxon>Tracheophyta</taxon>
        <taxon>Spermatophyta</taxon>
        <taxon>Magnoliopsida</taxon>
        <taxon>eudicotyledons</taxon>
        <taxon>Gunneridae</taxon>
        <taxon>Pentapetalae</taxon>
        <taxon>asterids</taxon>
        <taxon>campanulids</taxon>
        <taxon>Asterales</taxon>
        <taxon>Asteraceae</taxon>
        <taxon>Asteroideae</taxon>
        <taxon>Anthemideae</taxon>
        <taxon>Anthemidinae</taxon>
        <taxon>Tanacetum</taxon>
    </lineage>
</organism>
<evidence type="ECO:0000313" key="1">
    <source>
        <dbReference type="EMBL" id="GFD58666.1"/>
    </source>
</evidence>
<name>A0A699XLH2_TANCI</name>
<gene>
    <name evidence="1" type="ORF">Tci_930635</name>
</gene>
<accession>A0A699XLH2</accession>
<reference evidence="1" key="1">
    <citation type="journal article" date="2019" name="Sci. Rep.">
        <title>Draft genome of Tanacetum cinerariifolium, the natural source of mosquito coil.</title>
        <authorList>
            <person name="Yamashiro T."/>
            <person name="Shiraishi A."/>
            <person name="Satake H."/>
            <person name="Nakayama K."/>
        </authorList>
    </citation>
    <scope>NUCLEOTIDE SEQUENCE</scope>
</reference>
<sequence>AEVAELLEQKGHGNLKPWDLNFGVQLLKKERCGGFDVKGTQQYFPVHKVIPALQKNEDRRRPLFPSIRGDF</sequence>
<feature type="non-terminal residue" evidence="1">
    <location>
        <position position="1"/>
    </location>
</feature>
<protein>
    <submittedName>
        <fullName evidence="1">Uncharacterized protein</fullName>
    </submittedName>
</protein>
<dbReference type="EMBL" id="BKCJ011855837">
    <property type="protein sequence ID" value="GFD58666.1"/>
    <property type="molecule type" value="Genomic_DNA"/>
</dbReference>
<comment type="caution">
    <text evidence="1">The sequence shown here is derived from an EMBL/GenBank/DDBJ whole genome shotgun (WGS) entry which is preliminary data.</text>
</comment>
<dbReference type="AlphaFoldDB" id="A0A699XLH2"/>
<proteinExistence type="predicted"/>